<keyword evidence="4" id="KW-1185">Reference proteome</keyword>
<evidence type="ECO:0000313" key="4">
    <source>
        <dbReference type="Proteomes" id="UP000583929"/>
    </source>
</evidence>
<name>A0A7J6GW30_CANSA</name>
<evidence type="ECO:0000313" key="3">
    <source>
        <dbReference type="EMBL" id="KAF4387011.1"/>
    </source>
</evidence>
<dbReference type="Gene3D" id="2.30.30.140">
    <property type="match status" value="1"/>
</dbReference>
<evidence type="ECO:0000259" key="2">
    <source>
        <dbReference type="Pfam" id="PF16719"/>
    </source>
</evidence>
<dbReference type="Proteomes" id="UP000583929">
    <property type="component" value="Unassembled WGS sequence"/>
</dbReference>
<evidence type="ECO:0000256" key="1">
    <source>
        <dbReference type="SAM" id="MobiDB-lite"/>
    </source>
</evidence>
<dbReference type="Pfam" id="PF16719">
    <property type="entry name" value="SAWADEE"/>
    <property type="match status" value="1"/>
</dbReference>
<dbReference type="GO" id="GO:0003682">
    <property type="term" value="F:chromatin binding"/>
    <property type="evidence" value="ECO:0007669"/>
    <property type="project" value="InterPro"/>
</dbReference>
<dbReference type="PANTHER" id="PTHR33827:SF2">
    <property type="entry name" value="PROTEIN SAWADEE HOMEODOMAIN HOMOLOG 1"/>
    <property type="match status" value="1"/>
</dbReference>
<feature type="region of interest" description="Disordered" evidence="1">
    <location>
        <begin position="83"/>
        <end position="162"/>
    </location>
</feature>
<sequence length="333" mass="37574">MANFDNYVSRKGGKLSSVFTLAEIAEMDNLYQEIEDQSLGQQFCQDLAMSFSGAASRSGKSAITWEQVQKWFWDKHKTLHPESVSSPAGLGLVVDLDSSTPNNPPDLNSSTPNNPPDLNTSTLSNPPDLNSSTPNNPPDLNSSTPNNLPDLNSSTPNNLLESSKKTFQGDSVMSFHELAFEARSAKDQAWYDVASFLTYRIINTGELEVRVRFSGYQKEDDEWVNVRTRVRERSIPLEPSECHKVKVGDLVLCFQERDFHAVYHDARVVEIHRKQHDQSSCQCVFVVRYDYDNTREDVHLGRICCRPGSSAGAITQSQDEMCKDENWKMSFLY</sequence>
<gene>
    <name evidence="3" type="ORF">G4B88_024583</name>
</gene>
<feature type="compositionally biased region" description="Polar residues" evidence="1">
    <location>
        <begin position="97"/>
        <end position="162"/>
    </location>
</feature>
<feature type="domain" description="SAWADEE" evidence="2">
    <location>
        <begin position="177"/>
        <end position="304"/>
    </location>
</feature>
<comment type="caution">
    <text evidence="3">The sequence shown here is derived from an EMBL/GenBank/DDBJ whole genome shotgun (WGS) entry which is preliminary data.</text>
</comment>
<dbReference type="Gene3D" id="2.40.50.40">
    <property type="match status" value="1"/>
</dbReference>
<dbReference type="InterPro" id="IPR032001">
    <property type="entry name" value="SAWADEE_dom"/>
</dbReference>
<dbReference type="InterPro" id="IPR039276">
    <property type="entry name" value="SHH1/2"/>
</dbReference>
<dbReference type="PANTHER" id="PTHR33827">
    <property type="entry name" value="PROTEIN SAWADEE HOMEODOMAIN HOMOLOG 2"/>
    <property type="match status" value="1"/>
</dbReference>
<reference evidence="3 4" key="1">
    <citation type="journal article" date="2020" name="bioRxiv">
        <title>Sequence and annotation of 42 cannabis genomes reveals extensive copy number variation in cannabinoid synthesis and pathogen resistance genes.</title>
        <authorList>
            <person name="Mckernan K.J."/>
            <person name="Helbert Y."/>
            <person name="Kane L.T."/>
            <person name="Ebling H."/>
            <person name="Zhang L."/>
            <person name="Liu B."/>
            <person name="Eaton Z."/>
            <person name="Mclaughlin S."/>
            <person name="Kingan S."/>
            <person name="Baybayan P."/>
            <person name="Concepcion G."/>
            <person name="Jordan M."/>
            <person name="Riva A."/>
            <person name="Barbazuk W."/>
            <person name="Harkins T."/>
        </authorList>
    </citation>
    <scope>NUCLEOTIDE SEQUENCE [LARGE SCALE GENOMIC DNA]</scope>
    <source>
        <strain evidence="4">cv. Jamaican Lion 4</strain>
        <tissue evidence="3">Leaf</tissue>
    </source>
</reference>
<accession>A0A7J6GW30</accession>
<dbReference type="EMBL" id="JAATIQ010000080">
    <property type="protein sequence ID" value="KAF4387011.1"/>
    <property type="molecule type" value="Genomic_DNA"/>
</dbReference>
<dbReference type="AlphaFoldDB" id="A0A7J6GW30"/>
<proteinExistence type="predicted"/>
<protein>
    <recommendedName>
        <fullName evidence="2">SAWADEE domain-containing protein</fullName>
    </recommendedName>
</protein>
<organism evidence="3 4">
    <name type="scientific">Cannabis sativa</name>
    <name type="common">Hemp</name>
    <name type="synonym">Marijuana</name>
    <dbReference type="NCBI Taxonomy" id="3483"/>
    <lineage>
        <taxon>Eukaryota</taxon>
        <taxon>Viridiplantae</taxon>
        <taxon>Streptophyta</taxon>
        <taxon>Embryophyta</taxon>
        <taxon>Tracheophyta</taxon>
        <taxon>Spermatophyta</taxon>
        <taxon>Magnoliopsida</taxon>
        <taxon>eudicotyledons</taxon>
        <taxon>Gunneridae</taxon>
        <taxon>Pentapetalae</taxon>
        <taxon>rosids</taxon>
        <taxon>fabids</taxon>
        <taxon>Rosales</taxon>
        <taxon>Cannabaceae</taxon>
        <taxon>Cannabis</taxon>
    </lineage>
</organism>